<dbReference type="CDD" id="cd01712">
    <property type="entry name" value="PPase_ThiI"/>
    <property type="match status" value="1"/>
</dbReference>
<dbReference type="GO" id="GO:0009229">
    <property type="term" value="P:thiamine diphosphate biosynthetic process"/>
    <property type="evidence" value="ECO:0007669"/>
    <property type="project" value="UniProtKB-UniRule"/>
</dbReference>
<feature type="binding site" evidence="9">
    <location>
        <begin position="209"/>
        <end position="210"/>
    </location>
    <ligand>
        <name>ATP</name>
        <dbReference type="ChEBI" id="CHEBI:30616"/>
    </ligand>
</feature>
<comment type="pathway">
    <text evidence="9">Cofactor biosynthesis; thiamine diphosphate biosynthesis.</text>
</comment>
<evidence type="ECO:0000313" key="11">
    <source>
        <dbReference type="EMBL" id="AEH61466.1"/>
    </source>
</evidence>
<proteinExistence type="inferred from homology"/>
<feature type="domain" description="THUMP" evidence="10">
    <location>
        <begin position="59"/>
        <end position="166"/>
    </location>
</feature>
<dbReference type="HOGENOM" id="CLU_037952_4_0_2"/>
<evidence type="ECO:0000259" key="10">
    <source>
        <dbReference type="PROSITE" id="PS51165"/>
    </source>
</evidence>
<dbReference type="EMBL" id="CP002101">
    <property type="protein sequence ID" value="AEH61466.1"/>
    <property type="molecule type" value="Genomic_DNA"/>
</dbReference>
<dbReference type="STRING" id="679901.Mzhil_1630"/>
<evidence type="ECO:0000256" key="5">
    <source>
        <dbReference type="ARBA" id="ARBA00022741"/>
    </source>
</evidence>
<dbReference type="UniPathway" id="UPA00060"/>
<dbReference type="GO" id="GO:0052837">
    <property type="term" value="P:thiazole biosynthetic process"/>
    <property type="evidence" value="ECO:0007669"/>
    <property type="project" value="TreeGrafter"/>
</dbReference>
<protein>
    <recommendedName>
        <fullName evidence="9">Probable tRNA sulfurtransferase</fullName>
        <ecNumber evidence="9">2.8.1.4</ecNumber>
    </recommendedName>
    <alternativeName>
        <fullName evidence="9">Sulfur carrier protein ThiS sulfurtransferase</fullName>
    </alternativeName>
    <alternativeName>
        <fullName evidence="9">Thiamine biosynthesis protein ThiI</fullName>
    </alternativeName>
    <alternativeName>
        <fullName evidence="9">tRNA 4-thiouridine synthase</fullName>
    </alternativeName>
</protein>
<dbReference type="InterPro" id="IPR050102">
    <property type="entry name" value="tRNA_sulfurtransferase_ThiI"/>
</dbReference>
<reference evidence="11" key="1">
    <citation type="submission" date="2010-07" db="EMBL/GenBank/DDBJ databases">
        <title>The complete genome of Methanosalsum zhilinae DSM 4017.</title>
        <authorList>
            <consortium name="US DOE Joint Genome Institute (JGI-PGF)"/>
            <person name="Lucas S."/>
            <person name="Copeland A."/>
            <person name="Lapidus A."/>
            <person name="Glavina del Rio T."/>
            <person name="Dalin E."/>
            <person name="Tice H."/>
            <person name="Bruce D."/>
            <person name="Goodwin L."/>
            <person name="Pitluck S."/>
            <person name="Kyrpides N."/>
            <person name="Mavromatis K."/>
            <person name="Ovchinnikova G."/>
            <person name="Daligault H."/>
            <person name="Detter J.C."/>
            <person name="Han C."/>
            <person name="Tapia R."/>
            <person name="Larimer F."/>
            <person name="Land M."/>
            <person name="Hauser L."/>
            <person name="Markowitz V."/>
            <person name="Cheng J.-F."/>
            <person name="Hugenholtz P."/>
            <person name="Woyke T."/>
            <person name="Wu D."/>
            <person name="Spring S."/>
            <person name="Schueler E."/>
            <person name="Brambilla E."/>
            <person name="Klenk H.-P."/>
            <person name="Eisen J.A."/>
        </authorList>
    </citation>
    <scope>NUCLEOTIDE SEQUENCE</scope>
    <source>
        <strain evidence="11">DSM 4017</strain>
    </source>
</reference>
<dbReference type="PANTHER" id="PTHR43209:SF1">
    <property type="entry name" value="TRNA SULFURTRANSFERASE"/>
    <property type="match status" value="1"/>
</dbReference>
<keyword evidence="3 9" id="KW-0820">tRNA-binding</keyword>
<evidence type="ECO:0000313" key="12">
    <source>
        <dbReference type="Proteomes" id="UP000006622"/>
    </source>
</evidence>
<keyword evidence="5 9" id="KW-0547">Nucleotide-binding</keyword>
<dbReference type="InterPro" id="IPR003720">
    <property type="entry name" value="tRNA_STrfase"/>
</dbReference>
<feature type="binding site" evidence="9">
    <location>
        <position position="268"/>
    </location>
    <ligand>
        <name>ATP</name>
        <dbReference type="ChEBI" id="CHEBI:30616"/>
    </ligand>
</feature>
<evidence type="ECO:0000256" key="2">
    <source>
        <dbReference type="ARBA" id="ARBA00022490"/>
    </source>
</evidence>
<name>F7XPU5_METZD</name>
<keyword evidence="6 9" id="KW-0067">ATP-binding</keyword>
<keyword evidence="8 9" id="KW-0784">Thiamine biosynthesis</keyword>
<evidence type="ECO:0000256" key="3">
    <source>
        <dbReference type="ARBA" id="ARBA00022555"/>
    </source>
</evidence>
<keyword evidence="12" id="KW-1185">Reference proteome</keyword>
<dbReference type="InterPro" id="IPR014729">
    <property type="entry name" value="Rossmann-like_a/b/a_fold"/>
</dbReference>
<evidence type="ECO:0000256" key="9">
    <source>
        <dbReference type="HAMAP-Rule" id="MF_00021"/>
    </source>
</evidence>
<comment type="function">
    <text evidence="9">Catalyzes the ATP-dependent transfer of a sulfur to tRNA to produce 4-thiouridine in position 8 of tRNAs, which functions as a near-UV photosensor. Also catalyzes the transfer of sulfur to the sulfur carrier protein ThiS, forming ThiS-thiocarboxylate. This is a step in the synthesis of thiazole, in the thiamine biosynthesis pathway. The sulfur is donated as persulfide by IscS.</text>
</comment>
<comment type="catalytic activity">
    <reaction evidence="9">
        <text>[ThiI sulfur-carrier protein]-S-sulfanyl-L-cysteine + a uridine in tRNA + 2 reduced [2Fe-2S]-[ferredoxin] + ATP + H(+) = [ThiI sulfur-carrier protein]-L-cysteine + a 4-thiouridine in tRNA + 2 oxidized [2Fe-2S]-[ferredoxin] + AMP + diphosphate</text>
        <dbReference type="Rhea" id="RHEA:24176"/>
        <dbReference type="Rhea" id="RHEA-COMP:10000"/>
        <dbReference type="Rhea" id="RHEA-COMP:10001"/>
        <dbReference type="Rhea" id="RHEA-COMP:13337"/>
        <dbReference type="Rhea" id="RHEA-COMP:13338"/>
        <dbReference type="Rhea" id="RHEA-COMP:13339"/>
        <dbReference type="Rhea" id="RHEA-COMP:13340"/>
        <dbReference type="ChEBI" id="CHEBI:15378"/>
        <dbReference type="ChEBI" id="CHEBI:29950"/>
        <dbReference type="ChEBI" id="CHEBI:30616"/>
        <dbReference type="ChEBI" id="CHEBI:33019"/>
        <dbReference type="ChEBI" id="CHEBI:33737"/>
        <dbReference type="ChEBI" id="CHEBI:33738"/>
        <dbReference type="ChEBI" id="CHEBI:61963"/>
        <dbReference type="ChEBI" id="CHEBI:65315"/>
        <dbReference type="ChEBI" id="CHEBI:136798"/>
        <dbReference type="ChEBI" id="CHEBI:456215"/>
        <dbReference type="EC" id="2.8.1.4"/>
    </reaction>
</comment>
<dbReference type="InterPro" id="IPR020536">
    <property type="entry name" value="ThiI_AANH"/>
</dbReference>
<comment type="similarity">
    <text evidence="9">Belongs to the ThiI family.</text>
</comment>
<dbReference type="InterPro" id="IPR049961">
    <property type="entry name" value="ThiI_N"/>
</dbReference>
<evidence type="ECO:0000256" key="7">
    <source>
        <dbReference type="ARBA" id="ARBA00022884"/>
    </source>
</evidence>
<organism evidence="11 12">
    <name type="scientific">Methanosalsum zhilinae (strain DSM 4017 / NBRC 107636 / OCM 62 / WeN5)</name>
    <name type="common">Methanohalophilus zhilinae</name>
    <dbReference type="NCBI Taxonomy" id="679901"/>
    <lineage>
        <taxon>Archaea</taxon>
        <taxon>Methanobacteriati</taxon>
        <taxon>Methanobacteriota</taxon>
        <taxon>Stenosarchaea group</taxon>
        <taxon>Methanomicrobia</taxon>
        <taxon>Methanosarcinales</taxon>
        <taxon>Methanosarcinaceae</taxon>
        <taxon>Methanosalsum</taxon>
    </lineage>
</organism>
<dbReference type="GO" id="GO:0140741">
    <property type="term" value="F:tRNA-uracil-4 sulfurtransferase activity"/>
    <property type="evidence" value="ECO:0007669"/>
    <property type="project" value="UniProtKB-EC"/>
</dbReference>
<dbReference type="PROSITE" id="PS51165">
    <property type="entry name" value="THUMP"/>
    <property type="match status" value="1"/>
</dbReference>
<evidence type="ECO:0000256" key="1">
    <source>
        <dbReference type="ARBA" id="ARBA00004496"/>
    </source>
</evidence>
<evidence type="ECO:0000256" key="8">
    <source>
        <dbReference type="ARBA" id="ARBA00022977"/>
    </source>
</evidence>
<dbReference type="GO" id="GO:0000049">
    <property type="term" value="F:tRNA binding"/>
    <property type="evidence" value="ECO:0007669"/>
    <property type="project" value="UniProtKB-UniRule"/>
</dbReference>
<dbReference type="GeneID" id="10823270"/>
<dbReference type="NCBIfam" id="TIGR00342">
    <property type="entry name" value="tRNA uracil 4-sulfurtransferase ThiI"/>
    <property type="match status" value="1"/>
</dbReference>
<dbReference type="GO" id="GO:0002937">
    <property type="term" value="P:tRNA 4-thiouridine biosynthesis"/>
    <property type="evidence" value="ECO:0007669"/>
    <property type="project" value="TreeGrafter"/>
</dbReference>
<sequence>MNDTVIVRYGELALKSRGTRNWYEKILIRNIKAMLESRGIDYSSVSRQWGRIFIHTDDPAAAEAASDVFGVVSASFARTIQADPGIIAETVAGYAEKVQEGQTYAIRSRRSGNHEFTSRDIALKCGDAVWEALENMGRTPAVDLTNPDHEIFVEVRDSKAYIFTDIIKGVGGLPLGTQGKMVALVSGGIDSPVAAWMMMRRGVEIIPAYFDNTPYADETTLERAAECIEILQKWAPGHPLKSYSVPHGPSLASFISYCGKKNTCILCKRTMYRVAYEIMKKENAHGIITGSSLGQVASQTSANMHAEIYGLGIPVYHPLIGLDKNDIIEMARKIGTYSISTKPATCCAAVPEYPEVSARFDALVAEEERAGIEDLVKSSVENARIMSPDSP</sequence>
<keyword evidence="4 9" id="KW-0808">Transferase</keyword>
<dbReference type="Pfam" id="PF02568">
    <property type="entry name" value="ThiI"/>
    <property type="match status" value="1"/>
</dbReference>
<dbReference type="Gene3D" id="3.40.50.620">
    <property type="entry name" value="HUPs"/>
    <property type="match status" value="1"/>
</dbReference>
<dbReference type="KEGG" id="mzh:Mzhil_1630"/>
<dbReference type="Pfam" id="PF02926">
    <property type="entry name" value="THUMP"/>
    <property type="match status" value="1"/>
</dbReference>
<dbReference type="AlphaFoldDB" id="F7XPU5"/>
<dbReference type="GO" id="GO:0004810">
    <property type="term" value="F:CCA tRNA nucleotidyltransferase activity"/>
    <property type="evidence" value="ECO:0007669"/>
    <property type="project" value="InterPro"/>
</dbReference>
<dbReference type="Pfam" id="PF22025">
    <property type="entry name" value="ThiI_fer"/>
    <property type="match status" value="1"/>
</dbReference>
<dbReference type="GO" id="GO:0009228">
    <property type="term" value="P:thiamine biosynthetic process"/>
    <property type="evidence" value="ECO:0007669"/>
    <property type="project" value="UniProtKB-KW"/>
</dbReference>
<dbReference type="Gene3D" id="3.30.2130.30">
    <property type="match status" value="1"/>
</dbReference>
<evidence type="ECO:0000256" key="6">
    <source>
        <dbReference type="ARBA" id="ARBA00022840"/>
    </source>
</evidence>
<dbReference type="OrthoDB" id="372227at2157"/>
<dbReference type="EC" id="2.8.1.4" evidence="9"/>
<dbReference type="SUPFAM" id="SSF143437">
    <property type="entry name" value="THUMP domain-like"/>
    <property type="match status" value="1"/>
</dbReference>
<dbReference type="FunFam" id="3.40.50.620:FF:000053">
    <property type="entry name" value="Probable tRNA sulfurtransferase"/>
    <property type="match status" value="1"/>
</dbReference>
<comment type="catalytic activity">
    <reaction evidence="9">
        <text>[ThiS sulfur-carrier protein]-C-terminal Gly-Gly-AMP + S-sulfanyl-L-cysteinyl-[cysteine desulfurase] + AH2 = [ThiS sulfur-carrier protein]-C-terminal-Gly-aminoethanethioate + L-cysteinyl-[cysteine desulfurase] + A + AMP + 2 H(+)</text>
        <dbReference type="Rhea" id="RHEA:43340"/>
        <dbReference type="Rhea" id="RHEA-COMP:12157"/>
        <dbReference type="Rhea" id="RHEA-COMP:12158"/>
        <dbReference type="Rhea" id="RHEA-COMP:12910"/>
        <dbReference type="Rhea" id="RHEA-COMP:19908"/>
        <dbReference type="ChEBI" id="CHEBI:13193"/>
        <dbReference type="ChEBI" id="CHEBI:15378"/>
        <dbReference type="ChEBI" id="CHEBI:17499"/>
        <dbReference type="ChEBI" id="CHEBI:29950"/>
        <dbReference type="ChEBI" id="CHEBI:61963"/>
        <dbReference type="ChEBI" id="CHEBI:90618"/>
        <dbReference type="ChEBI" id="CHEBI:232372"/>
        <dbReference type="ChEBI" id="CHEBI:456215"/>
    </reaction>
</comment>
<dbReference type="CDD" id="cd11716">
    <property type="entry name" value="THUMP_ThiI"/>
    <property type="match status" value="1"/>
</dbReference>
<dbReference type="SMART" id="SM00981">
    <property type="entry name" value="THUMP"/>
    <property type="match status" value="1"/>
</dbReference>
<feature type="binding site" evidence="9">
    <location>
        <position position="290"/>
    </location>
    <ligand>
        <name>ATP</name>
        <dbReference type="ChEBI" id="CHEBI:30616"/>
    </ligand>
</feature>
<keyword evidence="2 9" id="KW-0963">Cytoplasm</keyword>
<accession>F7XPU5</accession>
<feature type="binding site" evidence="9">
    <location>
        <begin position="184"/>
        <end position="185"/>
    </location>
    <ligand>
        <name>ATP</name>
        <dbReference type="ChEBI" id="CHEBI:30616"/>
    </ligand>
</feature>
<keyword evidence="7 9" id="KW-0694">RNA-binding</keyword>
<dbReference type="InterPro" id="IPR049962">
    <property type="entry name" value="THUMP_ThiI"/>
</dbReference>
<dbReference type="Proteomes" id="UP000006622">
    <property type="component" value="Chromosome"/>
</dbReference>
<dbReference type="InterPro" id="IPR054173">
    <property type="entry name" value="ThiI_fer"/>
</dbReference>
<feature type="binding site" evidence="9">
    <location>
        <position position="299"/>
    </location>
    <ligand>
        <name>ATP</name>
        <dbReference type="ChEBI" id="CHEBI:30616"/>
    </ligand>
</feature>
<dbReference type="RefSeq" id="WP_013898902.1">
    <property type="nucleotide sequence ID" value="NC_015676.1"/>
</dbReference>
<evidence type="ECO:0000256" key="4">
    <source>
        <dbReference type="ARBA" id="ARBA00022679"/>
    </source>
</evidence>
<dbReference type="GO" id="GO:0005829">
    <property type="term" value="C:cytosol"/>
    <property type="evidence" value="ECO:0007669"/>
    <property type="project" value="TreeGrafter"/>
</dbReference>
<dbReference type="HAMAP" id="MF_00021">
    <property type="entry name" value="ThiI"/>
    <property type="match status" value="1"/>
</dbReference>
<gene>
    <name evidence="9" type="primary">thiI</name>
    <name evidence="11" type="ordered locus">Mzhil_1630</name>
</gene>
<dbReference type="PANTHER" id="PTHR43209">
    <property type="entry name" value="TRNA SULFURTRANSFERASE"/>
    <property type="match status" value="1"/>
</dbReference>
<dbReference type="InterPro" id="IPR004114">
    <property type="entry name" value="THUMP_dom"/>
</dbReference>
<dbReference type="GO" id="GO:0005524">
    <property type="term" value="F:ATP binding"/>
    <property type="evidence" value="ECO:0007669"/>
    <property type="project" value="UniProtKB-UniRule"/>
</dbReference>
<comment type="subcellular location">
    <subcellularLocation>
        <location evidence="1 9">Cytoplasm</location>
    </subcellularLocation>
</comment>
<dbReference type="SUPFAM" id="SSF52402">
    <property type="entry name" value="Adenine nucleotide alpha hydrolases-like"/>
    <property type="match status" value="1"/>
</dbReference>